<comment type="subcellular location">
    <subcellularLocation>
        <location evidence="1 8">Cell membrane</location>
        <topology evidence="1 8">Multi-pass membrane protein</topology>
    </subcellularLocation>
</comment>
<keyword evidence="5 8" id="KW-0812">Transmembrane</keyword>
<dbReference type="InterPro" id="IPR051789">
    <property type="entry name" value="Bact_Polyamine_Transport"/>
</dbReference>
<dbReference type="PANTHER" id="PTHR43848:SF2">
    <property type="entry name" value="PUTRESCINE TRANSPORT SYSTEM PERMEASE PROTEIN POTI"/>
    <property type="match status" value="1"/>
</dbReference>
<proteinExistence type="inferred from homology"/>
<dbReference type="PROSITE" id="PS50928">
    <property type="entry name" value="ABC_TM1"/>
    <property type="match status" value="1"/>
</dbReference>
<feature type="transmembrane region" description="Helical" evidence="8">
    <location>
        <begin position="12"/>
        <end position="33"/>
    </location>
</feature>
<evidence type="ECO:0000256" key="3">
    <source>
        <dbReference type="ARBA" id="ARBA00022448"/>
    </source>
</evidence>
<evidence type="ECO:0000256" key="8">
    <source>
        <dbReference type="RuleBase" id="RU363032"/>
    </source>
</evidence>
<keyword evidence="7 8" id="KW-0472">Membrane</keyword>
<dbReference type="InterPro" id="IPR000515">
    <property type="entry name" value="MetI-like"/>
</dbReference>
<dbReference type="EMBL" id="AP024412">
    <property type="protein sequence ID" value="BCR36228.1"/>
    <property type="molecule type" value="Genomic_DNA"/>
</dbReference>
<keyword evidence="6 8" id="KW-1133">Transmembrane helix</keyword>
<dbReference type="SUPFAM" id="SSF161098">
    <property type="entry name" value="MetI-like"/>
    <property type="match status" value="1"/>
</dbReference>
<evidence type="ECO:0000256" key="2">
    <source>
        <dbReference type="ARBA" id="ARBA00007069"/>
    </source>
</evidence>
<dbReference type="InterPro" id="IPR035906">
    <property type="entry name" value="MetI-like_sf"/>
</dbReference>
<dbReference type="KEGG" id="manr:MPAN_011210"/>
<dbReference type="PANTHER" id="PTHR43848">
    <property type="entry name" value="PUTRESCINE TRANSPORT SYSTEM PERMEASE PROTEIN POTI"/>
    <property type="match status" value="1"/>
</dbReference>
<evidence type="ECO:0000256" key="1">
    <source>
        <dbReference type="ARBA" id="ARBA00004651"/>
    </source>
</evidence>
<feature type="transmembrane region" description="Helical" evidence="8">
    <location>
        <begin position="69"/>
        <end position="95"/>
    </location>
</feature>
<feature type="transmembrane region" description="Helical" evidence="8">
    <location>
        <begin position="115"/>
        <end position="135"/>
    </location>
</feature>
<evidence type="ECO:0000256" key="7">
    <source>
        <dbReference type="ARBA" id="ARBA00023136"/>
    </source>
</evidence>
<keyword evidence="4" id="KW-1003">Cell membrane</keyword>
<gene>
    <name evidence="9" type="ORF">MPAN_011210</name>
</gene>
<evidence type="ECO:0000256" key="4">
    <source>
        <dbReference type="ARBA" id="ARBA00022475"/>
    </source>
</evidence>
<feature type="transmembrane region" description="Helical" evidence="8">
    <location>
        <begin position="239"/>
        <end position="260"/>
    </location>
</feature>
<protein>
    <submittedName>
        <fullName evidence="9">Uncharacterized protein</fullName>
    </submittedName>
</protein>
<dbReference type="RefSeq" id="WP_176238949.1">
    <property type="nucleotide sequence ID" value="NZ_AP024412.1"/>
</dbReference>
<organism evidence="9 10">
    <name type="scientific">Mariniplasma anaerobium</name>
    <dbReference type="NCBI Taxonomy" id="2735436"/>
    <lineage>
        <taxon>Bacteria</taxon>
        <taxon>Bacillati</taxon>
        <taxon>Mycoplasmatota</taxon>
        <taxon>Mollicutes</taxon>
        <taxon>Acholeplasmatales</taxon>
        <taxon>Acholeplasmataceae</taxon>
        <taxon>Mariniplasma</taxon>
    </lineage>
</organism>
<dbReference type="Pfam" id="PF00528">
    <property type="entry name" value="BPD_transp_1"/>
    <property type="match status" value="1"/>
</dbReference>
<dbReference type="AlphaFoldDB" id="A0A7U9TH52"/>
<dbReference type="CDD" id="cd06261">
    <property type="entry name" value="TM_PBP2"/>
    <property type="match status" value="1"/>
</dbReference>
<sequence length="270" mass="30152">MKKKRINPYQIIFLILVMLFIYAPIISIAVFSFNEANSLTVWQGFTFDRYKELFQDRELFNYTNPRESIVFMTIWIAVVSTFVSTILGTLAAIALTQTKKVVRDITMSVNNIPIVSPEIITAVSLLVLFGALQIAPSYNTMLLAHIAFSTPYVLITVYPKVKSLDPNIADAAYDLGASPLKALFKVILPQIKVAIIAGAAIAFTMSFDDFIISYFVAGSSGDKNISIYLYTNRLSPKPIINALSTIILLIIGGKITYDYFKNDKKVEEME</sequence>
<comment type="similarity">
    <text evidence="2">Belongs to the binding-protein-dependent transport system permease family. CysTW subfamily.</text>
</comment>
<dbReference type="Gene3D" id="1.10.3720.10">
    <property type="entry name" value="MetI-like"/>
    <property type="match status" value="1"/>
</dbReference>
<feature type="transmembrane region" description="Helical" evidence="8">
    <location>
        <begin position="193"/>
        <end position="216"/>
    </location>
</feature>
<evidence type="ECO:0000256" key="6">
    <source>
        <dbReference type="ARBA" id="ARBA00022989"/>
    </source>
</evidence>
<evidence type="ECO:0000313" key="9">
    <source>
        <dbReference type="EMBL" id="BCR36228.1"/>
    </source>
</evidence>
<keyword evidence="10" id="KW-1185">Reference proteome</keyword>
<dbReference type="GO" id="GO:0005886">
    <property type="term" value="C:plasma membrane"/>
    <property type="evidence" value="ECO:0007669"/>
    <property type="project" value="UniProtKB-SubCell"/>
</dbReference>
<reference evidence="9" key="1">
    <citation type="submission" date="2021-01" db="EMBL/GenBank/DDBJ databases">
        <title>Draft genome sequence of Acholeplasmataceae bacterium strain Mahy22.</title>
        <authorList>
            <person name="Watanabe M."/>
            <person name="Kojima H."/>
            <person name="Fukui M."/>
        </authorList>
    </citation>
    <scope>NUCLEOTIDE SEQUENCE</scope>
    <source>
        <strain evidence="9">Mahy22</strain>
    </source>
</reference>
<name>A0A7U9TH52_9MOLU</name>
<accession>A0A7U9TH52</accession>
<dbReference type="GO" id="GO:0055085">
    <property type="term" value="P:transmembrane transport"/>
    <property type="evidence" value="ECO:0007669"/>
    <property type="project" value="InterPro"/>
</dbReference>
<evidence type="ECO:0000256" key="5">
    <source>
        <dbReference type="ARBA" id="ARBA00022692"/>
    </source>
</evidence>
<keyword evidence="3 8" id="KW-0813">Transport</keyword>
<dbReference type="Proteomes" id="UP000620133">
    <property type="component" value="Chromosome"/>
</dbReference>
<evidence type="ECO:0000313" key="10">
    <source>
        <dbReference type="Proteomes" id="UP000620133"/>
    </source>
</evidence>